<evidence type="ECO:0000313" key="1">
    <source>
        <dbReference type="EMBL" id="KAF0690183.1"/>
    </source>
</evidence>
<dbReference type="EMBL" id="VJMH01006390">
    <property type="protein sequence ID" value="KAF0690183.1"/>
    <property type="molecule type" value="Genomic_DNA"/>
</dbReference>
<accession>A0A485LAB7</accession>
<dbReference type="GO" id="GO:0035091">
    <property type="term" value="F:phosphatidylinositol binding"/>
    <property type="evidence" value="ECO:0007669"/>
    <property type="project" value="InterPro"/>
</dbReference>
<evidence type="ECO:0000313" key="3">
    <source>
        <dbReference type="Proteomes" id="UP000332933"/>
    </source>
</evidence>
<organism evidence="2 3">
    <name type="scientific">Aphanomyces stellatus</name>
    <dbReference type="NCBI Taxonomy" id="120398"/>
    <lineage>
        <taxon>Eukaryota</taxon>
        <taxon>Sar</taxon>
        <taxon>Stramenopiles</taxon>
        <taxon>Oomycota</taxon>
        <taxon>Saprolegniomycetes</taxon>
        <taxon>Saprolegniales</taxon>
        <taxon>Verrucalvaceae</taxon>
        <taxon>Aphanomyces</taxon>
    </lineage>
</organism>
<dbReference type="OrthoDB" id="59688at2759"/>
<protein>
    <submittedName>
        <fullName evidence="2">Aste57867_18433 protein</fullName>
    </submittedName>
</protein>
<evidence type="ECO:0000313" key="2">
    <source>
        <dbReference type="EMBL" id="VFT95169.1"/>
    </source>
</evidence>
<name>A0A485LAB7_9STRA</name>
<dbReference type="EMBL" id="CAADRA010006411">
    <property type="protein sequence ID" value="VFT95169.1"/>
    <property type="molecule type" value="Genomic_DNA"/>
</dbReference>
<reference evidence="1" key="2">
    <citation type="submission" date="2019-06" db="EMBL/GenBank/DDBJ databases">
        <title>Genomics analysis of Aphanomyces spp. identifies a new class of oomycete effector associated with host adaptation.</title>
        <authorList>
            <person name="Gaulin E."/>
        </authorList>
    </citation>
    <scope>NUCLEOTIDE SEQUENCE</scope>
    <source>
        <strain evidence="1">CBS 578.67</strain>
    </source>
</reference>
<dbReference type="Proteomes" id="UP000332933">
    <property type="component" value="Unassembled WGS sequence"/>
</dbReference>
<reference evidence="2 3" key="1">
    <citation type="submission" date="2019-03" db="EMBL/GenBank/DDBJ databases">
        <authorList>
            <person name="Gaulin E."/>
            <person name="Dumas B."/>
        </authorList>
    </citation>
    <scope>NUCLEOTIDE SEQUENCE [LARGE SCALE GENOMIC DNA]</scope>
    <source>
        <strain evidence="2">CBS 568.67</strain>
    </source>
</reference>
<dbReference type="CDD" id="cd06093">
    <property type="entry name" value="PX_domain"/>
    <property type="match status" value="1"/>
</dbReference>
<dbReference type="Gene3D" id="3.30.1520.10">
    <property type="entry name" value="Phox-like domain"/>
    <property type="match status" value="1"/>
</dbReference>
<gene>
    <name evidence="2" type="primary">Aste57867_18433</name>
    <name evidence="1" type="ORF">As57867_018371</name>
    <name evidence="2" type="ORF">ASTE57867_18433</name>
</gene>
<sequence>MTTLSLLDIHTCILGASRDSRHTEYAIQVRAGSRHAIVRRRYSAFVQLRQLILAHLASPCCFCGHDDACQLRGILRPVFAELEFDTLHILNTDHVVQQRISKLHFFLQRLHDALYKSPDAAIATSEARGCKAMTLLRSFFQVALVGADNAEPTQVSRRRCPWS</sequence>
<dbReference type="InterPro" id="IPR036871">
    <property type="entry name" value="PX_dom_sf"/>
</dbReference>
<keyword evidence="3" id="KW-1185">Reference proteome</keyword>
<proteinExistence type="predicted"/>
<dbReference type="SUPFAM" id="SSF64268">
    <property type="entry name" value="PX domain"/>
    <property type="match status" value="1"/>
</dbReference>
<dbReference type="AlphaFoldDB" id="A0A485LAB7"/>